<dbReference type="EMBL" id="CAJNRD030001114">
    <property type="protein sequence ID" value="CAG5074163.1"/>
    <property type="molecule type" value="Genomic_DNA"/>
</dbReference>
<dbReference type="Pfam" id="PF00445">
    <property type="entry name" value="Ribonuclease_T2"/>
    <property type="match status" value="2"/>
</dbReference>
<reference evidence="4" key="1">
    <citation type="submission" date="2021-04" db="EMBL/GenBank/DDBJ databases">
        <authorList>
            <person name="Chebbi M.A.C M."/>
        </authorList>
    </citation>
    <scope>NUCLEOTIDE SEQUENCE</scope>
</reference>
<dbReference type="GO" id="GO:0003723">
    <property type="term" value="F:RNA binding"/>
    <property type="evidence" value="ECO:0007669"/>
    <property type="project" value="InterPro"/>
</dbReference>
<evidence type="ECO:0000256" key="2">
    <source>
        <dbReference type="RuleBase" id="RU004328"/>
    </source>
</evidence>
<dbReference type="GO" id="GO:0006401">
    <property type="term" value="P:RNA catabolic process"/>
    <property type="evidence" value="ECO:0007669"/>
    <property type="project" value="TreeGrafter"/>
</dbReference>
<dbReference type="AlphaFoldDB" id="A0A8J2H533"/>
<comment type="similarity">
    <text evidence="1 2">Belongs to the RNase T2 family.</text>
</comment>
<feature type="transmembrane region" description="Helical" evidence="3">
    <location>
        <begin position="374"/>
        <end position="393"/>
    </location>
</feature>
<dbReference type="Proteomes" id="UP000786811">
    <property type="component" value="Unassembled WGS sequence"/>
</dbReference>
<evidence type="ECO:0000313" key="4">
    <source>
        <dbReference type="EMBL" id="CAG5074163.1"/>
    </source>
</evidence>
<name>A0A8J2H533_COTCN</name>
<keyword evidence="3" id="KW-0472">Membrane</keyword>
<comment type="caution">
    <text evidence="4">The sequence shown here is derived from an EMBL/GenBank/DDBJ whole genome shotgun (WGS) entry which is preliminary data.</text>
</comment>
<keyword evidence="5" id="KW-1185">Reference proteome</keyword>
<protein>
    <submittedName>
        <fullName evidence="4">Similar to rnaset2: Ribonuclease T2 (Danio rerio)</fullName>
    </submittedName>
</protein>
<proteinExistence type="inferred from homology"/>
<keyword evidence="3" id="KW-1133">Transmembrane helix</keyword>
<evidence type="ECO:0000256" key="1">
    <source>
        <dbReference type="ARBA" id="ARBA00007469"/>
    </source>
</evidence>
<dbReference type="Gene3D" id="3.90.730.10">
    <property type="entry name" value="Ribonuclease T2-like"/>
    <property type="match status" value="2"/>
</dbReference>
<dbReference type="OrthoDB" id="7665994at2759"/>
<dbReference type="InterPro" id="IPR001568">
    <property type="entry name" value="RNase_T2-like"/>
</dbReference>
<accession>A0A8J2H533</accession>
<dbReference type="PANTHER" id="PTHR11240">
    <property type="entry name" value="RIBONUCLEASE T2"/>
    <property type="match status" value="1"/>
</dbReference>
<organism evidence="4 5">
    <name type="scientific">Cotesia congregata</name>
    <name type="common">Parasitoid wasp</name>
    <name type="synonym">Apanteles congregatus</name>
    <dbReference type="NCBI Taxonomy" id="51543"/>
    <lineage>
        <taxon>Eukaryota</taxon>
        <taxon>Metazoa</taxon>
        <taxon>Ecdysozoa</taxon>
        <taxon>Arthropoda</taxon>
        <taxon>Hexapoda</taxon>
        <taxon>Insecta</taxon>
        <taxon>Pterygota</taxon>
        <taxon>Neoptera</taxon>
        <taxon>Endopterygota</taxon>
        <taxon>Hymenoptera</taxon>
        <taxon>Apocrita</taxon>
        <taxon>Ichneumonoidea</taxon>
        <taxon>Braconidae</taxon>
        <taxon>Microgastrinae</taxon>
        <taxon>Cotesia</taxon>
    </lineage>
</organism>
<dbReference type="GO" id="GO:0033897">
    <property type="term" value="F:ribonuclease T2 activity"/>
    <property type="evidence" value="ECO:0007669"/>
    <property type="project" value="InterPro"/>
</dbReference>
<keyword evidence="3" id="KW-0812">Transmembrane</keyword>
<gene>
    <name evidence="4" type="ORF">HICCMSTLAB_LOCUS935</name>
</gene>
<sequence length="424" mass="49792">MFSEDDLHLGFSIQYNYTEKQWVAVDLILRNNASYTSCINGTLWSDDWERPNPYPTLEDTWTDFGPCFTKIELLNDKSKYLSEASRLFNKYNMNDILNQSNITHGNNYTYQEISDAVSKATHGIKPAVKCFHNHFYRSGNNLVLDKITLFFDKSFNLINPLKHHYRGMCSTEDENGYYLLSQKAYPADCPRYCRNSTKCQKPKYSWIIREFTFMFKDNIEFSCDTDDPHHYDAKYNLTSLSSIKNEIVDKWEIKEDNYNCDSKDVLIRKYWEKQGMCSAYFKELTNEFKFYNKSLELFDKYNMGTILRQSNIVPGKNYTHREIHDAVAKGIGGKKVRVRCDHHFFGFQVLSIVEFVMDKNFNPTNPIDRLLNSLIGRALSMFMSVIVIKLYFIRTLTILSRKKGKMRNGQEKNLVTFIPIESQT</sequence>
<evidence type="ECO:0000313" key="5">
    <source>
        <dbReference type="Proteomes" id="UP000786811"/>
    </source>
</evidence>
<dbReference type="InterPro" id="IPR036430">
    <property type="entry name" value="RNase_T2-like_sf"/>
</dbReference>
<dbReference type="PANTHER" id="PTHR11240:SF22">
    <property type="entry name" value="RIBONUCLEASE T2"/>
    <property type="match status" value="1"/>
</dbReference>
<evidence type="ECO:0000256" key="3">
    <source>
        <dbReference type="SAM" id="Phobius"/>
    </source>
</evidence>
<dbReference type="GO" id="GO:0005576">
    <property type="term" value="C:extracellular region"/>
    <property type="evidence" value="ECO:0007669"/>
    <property type="project" value="TreeGrafter"/>
</dbReference>
<dbReference type="SUPFAM" id="SSF55895">
    <property type="entry name" value="Ribonuclease Rh-like"/>
    <property type="match status" value="2"/>
</dbReference>